<feature type="domain" description="Glutaredoxin" evidence="1">
    <location>
        <begin position="2"/>
        <end position="56"/>
    </location>
</feature>
<evidence type="ECO:0000259" key="1">
    <source>
        <dbReference type="Pfam" id="PF00462"/>
    </source>
</evidence>
<accession>A0A6I6EUD4</accession>
<dbReference type="InterPro" id="IPR011911">
    <property type="entry name" value="GlrX_YruB"/>
</dbReference>
<sequence>MIKVYSTPTCPWCRKAKSYLQSKNVPFEDINVATDLRGREEMFNISGQSGVPVLDLCGNVVLGFDQQAIDDALTTCKQ</sequence>
<keyword evidence="3" id="KW-1185">Reference proteome</keyword>
<dbReference type="EMBL" id="CP046522">
    <property type="protein sequence ID" value="QGU95910.1"/>
    <property type="molecule type" value="Genomic_DNA"/>
</dbReference>
<dbReference type="PROSITE" id="PS51354">
    <property type="entry name" value="GLUTAREDOXIN_2"/>
    <property type="match status" value="1"/>
</dbReference>
<proteinExistence type="predicted"/>
<dbReference type="GO" id="GO:0045454">
    <property type="term" value="P:cell redox homeostasis"/>
    <property type="evidence" value="ECO:0007669"/>
    <property type="project" value="TreeGrafter"/>
</dbReference>
<dbReference type="CDD" id="cd02976">
    <property type="entry name" value="NrdH"/>
    <property type="match status" value="1"/>
</dbReference>
<dbReference type="InterPro" id="IPR002109">
    <property type="entry name" value="Glutaredoxin"/>
</dbReference>
<organism evidence="2 3">
    <name type="scientific">Clostridium bovifaecis</name>
    <dbReference type="NCBI Taxonomy" id="2184719"/>
    <lineage>
        <taxon>Bacteria</taxon>
        <taxon>Bacillati</taxon>
        <taxon>Bacillota</taxon>
        <taxon>Clostridia</taxon>
        <taxon>Eubacteriales</taxon>
        <taxon>Clostridiaceae</taxon>
        <taxon>Clostridium</taxon>
    </lineage>
</organism>
<evidence type="ECO:0000313" key="2">
    <source>
        <dbReference type="EMBL" id="QGU95910.1"/>
    </source>
</evidence>
<dbReference type="InterPro" id="IPR036249">
    <property type="entry name" value="Thioredoxin-like_sf"/>
</dbReference>
<dbReference type="InterPro" id="IPR051548">
    <property type="entry name" value="Grx-like_ET"/>
</dbReference>
<reference evidence="2 3" key="1">
    <citation type="submission" date="2019-12" db="EMBL/GenBank/DDBJ databases">
        <title>Genome sequenceing of Clostridium bovifaecis.</title>
        <authorList>
            <person name="Yao Y."/>
        </authorList>
    </citation>
    <scope>NUCLEOTIDE SEQUENCE [LARGE SCALE GENOMIC DNA]</scope>
    <source>
        <strain evidence="2 3">BXX</strain>
    </source>
</reference>
<dbReference type="Gene3D" id="3.40.30.10">
    <property type="entry name" value="Glutaredoxin"/>
    <property type="match status" value="1"/>
</dbReference>
<gene>
    <name evidence="2" type="ORF">GOM49_13140</name>
</gene>
<dbReference type="AlphaFoldDB" id="A0A6I6EUD4"/>
<name>A0A6I6EUD4_9CLOT</name>
<dbReference type="PANTHER" id="PTHR34386">
    <property type="entry name" value="GLUTAREDOXIN"/>
    <property type="match status" value="1"/>
</dbReference>
<dbReference type="GO" id="GO:0009055">
    <property type="term" value="F:electron transfer activity"/>
    <property type="evidence" value="ECO:0007669"/>
    <property type="project" value="TreeGrafter"/>
</dbReference>
<dbReference type="PROSITE" id="PS00195">
    <property type="entry name" value="GLUTAREDOXIN_1"/>
    <property type="match status" value="1"/>
</dbReference>
<evidence type="ECO:0000313" key="3">
    <source>
        <dbReference type="Proteomes" id="UP000422764"/>
    </source>
</evidence>
<dbReference type="InterPro" id="IPR011767">
    <property type="entry name" value="GLR_AS"/>
</dbReference>
<dbReference type="Pfam" id="PF00462">
    <property type="entry name" value="Glutaredoxin"/>
    <property type="match status" value="1"/>
</dbReference>
<protein>
    <submittedName>
        <fullName evidence="2">NrdH-redoxin</fullName>
    </submittedName>
</protein>
<dbReference type="SUPFAM" id="SSF52833">
    <property type="entry name" value="Thioredoxin-like"/>
    <property type="match status" value="1"/>
</dbReference>
<dbReference type="NCBIfam" id="TIGR02196">
    <property type="entry name" value="GlrX_YruB"/>
    <property type="match status" value="1"/>
</dbReference>
<dbReference type="PANTHER" id="PTHR34386:SF1">
    <property type="entry name" value="GLUTAREDOXIN-LIKE PROTEIN NRDH"/>
    <property type="match status" value="1"/>
</dbReference>
<dbReference type="Proteomes" id="UP000422764">
    <property type="component" value="Chromosome"/>
</dbReference>